<proteinExistence type="predicted"/>
<dbReference type="EMBL" id="LNIX01000061">
    <property type="protein sequence ID" value="OXA37255.1"/>
    <property type="molecule type" value="Genomic_DNA"/>
</dbReference>
<reference evidence="4 5" key="1">
    <citation type="submission" date="2015-12" db="EMBL/GenBank/DDBJ databases">
        <title>The genome of Folsomia candida.</title>
        <authorList>
            <person name="Faddeeva A."/>
            <person name="Derks M.F."/>
            <person name="Anvar Y."/>
            <person name="Smit S."/>
            <person name="Van Straalen N."/>
            <person name="Roelofs D."/>
        </authorList>
    </citation>
    <scope>NUCLEOTIDE SEQUENCE [LARGE SCALE GENOMIC DNA]</scope>
    <source>
        <strain evidence="4 5">VU population</strain>
        <tissue evidence="4">Whole body</tissue>
    </source>
</reference>
<evidence type="ECO:0000256" key="1">
    <source>
        <dbReference type="SAM" id="MobiDB-lite"/>
    </source>
</evidence>
<evidence type="ECO:0000313" key="5">
    <source>
        <dbReference type="Proteomes" id="UP000198287"/>
    </source>
</evidence>
<keyword evidence="3" id="KW-0732">Signal</keyword>
<sequence length="338" mass="37420">MRRFPNFVLLIVLIVGKVSCKDSTGGVVKYQNPPKMYSHHRMKTNKRLHSFVNVTTIITPPEVRKRTLPETRTETPPTWISSQGDWLPVPQNPSYPPPPTYHHYVNPTSETASGAYPHAYVDDQGQLATNALAPYRIPVENYYVPESPNFQYDVTPTLSSDLGPHYRRQFLTHPSGKVCDGKKNLVDDFGIVSLILSAFSTFVGFSLDLVLSFKANAVAIIAKIFSLIFTLPSSYISAINVANPFTYLFSNGLNILSIATTLFGTGAGVSVGNLSLGIDILFEILGIYGLFLSIFSTFPDLFDEVVEAAFVWGVGPQVKNFIETYGCQNPYYEPTSII</sequence>
<gene>
    <name evidence="4" type="ORF">Fcan01_27976</name>
</gene>
<keyword evidence="2" id="KW-0812">Transmembrane</keyword>
<keyword evidence="2" id="KW-1133">Transmembrane helix</keyword>
<dbReference type="Proteomes" id="UP000198287">
    <property type="component" value="Unassembled WGS sequence"/>
</dbReference>
<organism evidence="4 5">
    <name type="scientific">Folsomia candida</name>
    <name type="common">Springtail</name>
    <dbReference type="NCBI Taxonomy" id="158441"/>
    <lineage>
        <taxon>Eukaryota</taxon>
        <taxon>Metazoa</taxon>
        <taxon>Ecdysozoa</taxon>
        <taxon>Arthropoda</taxon>
        <taxon>Hexapoda</taxon>
        <taxon>Collembola</taxon>
        <taxon>Entomobryomorpha</taxon>
        <taxon>Isotomoidea</taxon>
        <taxon>Isotomidae</taxon>
        <taxon>Proisotominae</taxon>
        <taxon>Folsomia</taxon>
    </lineage>
</organism>
<comment type="caution">
    <text evidence="4">The sequence shown here is derived from an EMBL/GenBank/DDBJ whole genome shotgun (WGS) entry which is preliminary data.</text>
</comment>
<dbReference type="AlphaFoldDB" id="A0A226CV30"/>
<feature type="transmembrane region" description="Helical" evidence="2">
    <location>
        <begin position="189"/>
        <end position="211"/>
    </location>
</feature>
<keyword evidence="2" id="KW-0472">Membrane</keyword>
<feature type="region of interest" description="Disordered" evidence="1">
    <location>
        <begin position="66"/>
        <end position="88"/>
    </location>
</feature>
<keyword evidence="5" id="KW-1185">Reference proteome</keyword>
<evidence type="ECO:0000256" key="3">
    <source>
        <dbReference type="SAM" id="SignalP"/>
    </source>
</evidence>
<feature type="transmembrane region" description="Helical" evidence="2">
    <location>
        <begin position="245"/>
        <end position="264"/>
    </location>
</feature>
<feature type="transmembrane region" description="Helical" evidence="2">
    <location>
        <begin position="218"/>
        <end position="239"/>
    </location>
</feature>
<feature type="chain" id="PRO_5012149560" evidence="3">
    <location>
        <begin position="21"/>
        <end position="338"/>
    </location>
</feature>
<accession>A0A226CV30</accession>
<name>A0A226CV30_FOLCA</name>
<feature type="transmembrane region" description="Helical" evidence="2">
    <location>
        <begin position="276"/>
        <end position="295"/>
    </location>
</feature>
<evidence type="ECO:0000256" key="2">
    <source>
        <dbReference type="SAM" id="Phobius"/>
    </source>
</evidence>
<feature type="signal peptide" evidence="3">
    <location>
        <begin position="1"/>
        <end position="20"/>
    </location>
</feature>
<evidence type="ECO:0000313" key="4">
    <source>
        <dbReference type="EMBL" id="OXA37255.1"/>
    </source>
</evidence>
<protein>
    <submittedName>
        <fullName evidence="4">Uncharacterized protein</fullName>
    </submittedName>
</protein>